<gene>
    <name evidence="2" type="ORF">XNOV1_A040197</name>
</gene>
<evidence type="ECO:0000313" key="3">
    <source>
        <dbReference type="Proteomes" id="UP001178508"/>
    </source>
</evidence>
<sequence>MAKSALKALHHPHENPPVDRKDPNKEHTSPSKTSISPMIPGVLTDSVPPTGMAHTEMNDKISCKTVGCAKRGELSQTTTETAVIVHTAAEKMFKMQTAYMRRDHFSASKSPGRRLENPKCSTNCPALGEATPEADMPSASTSTDETQTYTVNSTSDETSAKTWGVTVDSDHSEGQGILQQAEFAEKTTQRHSHRETFETAEVTLSGPEATVVKAIEQILPSGNNTKRQSNKGAGAEVSETQTAIRLTHSLSKGEMAFTESEHKMFLPQRASESEGRRRKQERSSHRVYLSG</sequence>
<organism evidence="2 3">
    <name type="scientific">Xyrichtys novacula</name>
    <name type="common">Pearly razorfish</name>
    <name type="synonym">Hemipteronotus novacula</name>
    <dbReference type="NCBI Taxonomy" id="13765"/>
    <lineage>
        <taxon>Eukaryota</taxon>
        <taxon>Metazoa</taxon>
        <taxon>Chordata</taxon>
        <taxon>Craniata</taxon>
        <taxon>Vertebrata</taxon>
        <taxon>Euteleostomi</taxon>
        <taxon>Actinopterygii</taxon>
        <taxon>Neopterygii</taxon>
        <taxon>Teleostei</taxon>
        <taxon>Neoteleostei</taxon>
        <taxon>Acanthomorphata</taxon>
        <taxon>Eupercaria</taxon>
        <taxon>Labriformes</taxon>
        <taxon>Labridae</taxon>
        <taxon>Xyrichtys</taxon>
    </lineage>
</organism>
<feature type="region of interest" description="Disordered" evidence="1">
    <location>
        <begin position="257"/>
        <end position="291"/>
    </location>
</feature>
<reference evidence="2" key="1">
    <citation type="submission" date="2023-08" db="EMBL/GenBank/DDBJ databases">
        <authorList>
            <person name="Alioto T."/>
            <person name="Alioto T."/>
            <person name="Gomez Garrido J."/>
        </authorList>
    </citation>
    <scope>NUCLEOTIDE SEQUENCE</scope>
</reference>
<accession>A0AAV1FV91</accession>
<name>A0AAV1FV91_XYRNO</name>
<evidence type="ECO:0000256" key="1">
    <source>
        <dbReference type="SAM" id="MobiDB-lite"/>
    </source>
</evidence>
<protein>
    <submittedName>
        <fullName evidence="2">Uncharacterized protein LOC127362525</fullName>
    </submittedName>
</protein>
<dbReference type="Proteomes" id="UP001178508">
    <property type="component" value="Chromosome 10"/>
</dbReference>
<feature type="region of interest" description="Disordered" evidence="1">
    <location>
        <begin position="126"/>
        <end position="157"/>
    </location>
</feature>
<feature type="compositionally biased region" description="Basic and acidic residues" evidence="1">
    <location>
        <begin position="11"/>
        <end position="29"/>
    </location>
</feature>
<keyword evidence="3" id="KW-1185">Reference proteome</keyword>
<feature type="compositionally biased region" description="Polar residues" evidence="1">
    <location>
        <begin position="138"/>
        <end position="157"/>
    </location>
</feature>
<dbReference type="AlphaFoldDB" id="A0AAV1FV91"/>
<dbReference type="EMBL" id="OY660873">
    <property type="protein sequence ID" value="CAJ1065482.1"/>
    <property type="molecule type" value="Genomic_DNA"/>
</dbReference>
<proteinExistence type="predicted"/>
<feature type="region of interest" description="Disordered" evidence="1">
    <location>
        <begin position="1"/>
        <end position="42"/>
    </location>
</feature>
<evidence type="ECO:0000313" key="2">
    <source>
        <dbReference type="EMBL" id="CAJ1065482.1"/>
    </source>
</evidence>